<dbReference type="AlphaFoldDB" id="A0A511Z940"/>
<dbReference type="Pfam" id="PF00497">
    <property type="entry name" value="SBP_bac_3"/>
    <property type="match status" value="1"/>
</dbReference>
<proteinExistence type="inferred from homology"/>
<dbReference type="CDD" id="cd13624">
    <property type="entry name" value="PBP2_Arg_Lys_His"/>
    <property type="match status" value="1"/>
</dbReference>
<dbReference type="PROSITE" id="PS01039">
    <property type="entry name" value="SBP_BACTERIAL_3"/>
    <property type="match status" value="1"/>
</dbReference>
<gene>
    <name evidence="8" type="ORF">SLU01_22670</name>
</gene>
<dbReference type="SMART" id="SM00062">
    <property type="entry name" value="PBPb"/>
    <property type="match status" value="1"/>
</dbReference>
<feature type="domain" description="Solute-binding protein family 3/N-terminal" evidence="6">
    <location>
        <begin position="44"/>
        <end position="265"/>
    </location>
</feature>
<dbReference type="InterPro" id="IPR001320">
    <property type="entry name" value="Iontro_rcpt_C"/>
</dbReference>
<dbReference type="PANTHER" id="PTHR35936:SF17">
    <property type="entry name" value="ARGININE-BINDING EXTRACELLULAR PROTEIN ARTP"/>
    <property type="match status" value="1"/>
</dbReference>
<evidence type="ECO:0000256" key="4">
    <source>
        <dbReference type="RuleBase" id="RU003744"/>
    </source>
</evidence>
<evidence type="ECO:0000256" key="3">
    <source>
        <dbReference type="ARBA" id="ARBA00022729"/>
    </source>
</evidence>
<feature type="domain" description="Ionotropic glutamate receptor C-terminal" evidence="7">
    <location>
        <begin position="44"/>
        <end position="263"/>
    </location>
</feature>
<dbReference type="InterPro" id="IPR018313">
    <property type="entry name" value="SBP_3_CS"/>
</dbReference>
<evidence type="ECO:0000259" key="7">
    <source>
        <dbReference type="SMART" id="SM00079"/>
    </source>
</evidence>
<accession>A0A511Z940</accession>
<evidence type="ECO:0000256" key="2">
    <source>
        <dbReference type="ARBA" id="ARBA00010333"/>
    </source>
</evidence>
<dbReference type="OrthoDB" id="9811552at2"/>
<comment type="similarity">
    <text evidence="2 4">Belongs to the bacterial solute-binding protein 3 family.</text>
</comment>
<evidence type="ECO:0000256" key="5">
    <source>
        <dbReference type="SAM" id="SignalP"/>
    </source>
</evidence>
<evidence type="ECO:0000313" key="8">
    <source>
        <dbReference type="EMBL" id="GEN83955.1"/>
    </source>
</evidence>
<dbReference type="SMART" id="SM00079">
    <property type="entry name" value="PBPe"/>
    <property type="match status" value="1"/>
</dbReference>
<evidence type="ECO:0000256" key="1">
    <source>
        <dbReference type="ARBA" id="ARBA00004196"/>
    </source>
</evidence>
<comment type="caution">
    <text evidence="8">The sequence shown here is derived from an EMBL/GenBank/DDBJ whole genome shotgun (WGS) entry which is preliminary data.</text>
</comment>
<dbReference type="InterPro" id="IPR001638">
    <property type="entry name" value="Solute-binding_3/MltF_N"/>
</dbReference>
<comment type="subcellular location">
    <subcellularLocation>
        <location evidence="1">Cell envelope</location>
    </subcellularLocation>
</comment>
<evidence type="ECO:0000259" key="6">
    <source>
        <dbReference type="SMART" id="SM00062"/>
    </source>
</evidence>
<evidence type="ECO:0000313" key="9">
    <source>
        <dbReference type="Proteomes" id="UP000321901"/>
    </source>
</evidence>
<name>A0A511Z940_9BACL</name>
<keyword evidence="9" id="KW-1185">Reference proteome</keyword>
<dbReference type="EMBL" id="BJYL01000029">
    <property type="protein sequence ID" value="GEN83955.1"/>
    <property type="molecule type" value="Genomic_DNA"/>
</dbReference>
<protein>
    <submittedName>
        <fullName evidence="8">Basic amino acid ABC transporter substrate-binding protein</fullName>
    </submittedName>
</protein>
<keyword evidence="3 5" id="KW-0732">Signal</keyword>
<dbReference type="PROSITE" id="PS51257">
    <property type="entry name" value="PROKAR_LIPOPROTEIN"/>
    <property type="match status" value="1"/>
</dbReference>
<dbReference type="SUPFAM" id="SSF53850">
    <property type="entry name" value="Periplasmic binding protein-like II"/>
    <property type="match status" value="1"/>
</dbReference>
<dbReference type="GO" id="GO:0016020">
    <property type="term" value="C:membrane"/>
    <property type="evidence" value="ECO:0007669"/>
    <property type="project" value="InterPro"/>
</dbReference>
<organism evidence="8 9">
    <name type="scientific">Sporosarcina luteola</name>
    <dbReference type="NCBI Taxonomy" id="582850"/>
    <lineage>
        <taxon>Bacteria</taxon>
        <taxon>Bacillati</taxon>
        <taxon>Bacillota</taxon>
        <taxon>Bacilli</taxon>
        <taxon>Bacillales</taxon>
        <taxon>Caryophanaceae</taxon>
        <taxon>Sporosarcina</taxon>
    </lineage>
</organism>
<dbReference type="Gene3D" id="3.40.190.10">
    <property type="entry name" value="Periplasmic binding protein-like II"/>
    <property type="match status" value="2"/>
</dbReference>
<dbReference type="PANTHER" id="PTHR35936">
    <property type="entry name" value="MEMBRANE-BOUND LYTIC MUREIN TRANSGLYCOSYLASE F"/>
    <property type="match status" value="1"/>
</dbReference>
<feature type="signal peptide" evidence="5">
    <location>
        <begin position="1"/>
        <end position="21"/>
    </location>
</feature>
<dbReference type="GO" id="GO:0030313">
    <property type="term" value="C:cell envelope"/>
    <property type="evidence" value="ECO:0007669"/>
    <property type="project" value="UniProtKB-SubCell"/>
</dbReference>
<feature type="chain" id="PRO_5039675411" evidence="5">
    <location>
        <begin position="22"/>
        <end position="265"/>
    </location>
</feature>
<dbReference type="RefSeq" id="WP_147058356.1">
    <property type="nucleotide sequence ID" value="NZ_BJYL01000029.1"/>
</dbReference>
<dbReference type="GO" id="GO:0015276">
    <property type="term" value="F:ligand-gated monoatomic ion channel activity"/>
    <property type="evidence" value="ECO:0007669"/>
    <property type="project" value="InterPro"/>
</dbReference>
<reference evidence="8 9" key="1">
    <citation type="submission" date="2019-07" db="EMBL/GenBank/DDBJ databases">
        <title>Whole genome shotgun sequence of Sporosarcina luteola NBRC 105378.</title>
        <authorList>
            <person name="Hosoyama A."/>
            <person name="Uohara A."/>
            <person name="Ohji S."/>
            <person name="Ichikawa N."/>
        </authorList>
    </citation>
    <scope>NUCLEOTIDE SEQUENCE [LARGE SCALE GENOMIC DNA]</scope>
    <source>
        <strain evidence="8 9">NBRC 105378</strain>
    </source>
</reference>
<sequence>MEKSFKRFLLGVALVCTSVFLMGCGADSTSSSGSDVADADGKRKLIVGTDATYAPMEYMDEKGNIVGIDIEIVNAIAEAAGFEVEYKNYGWEPLFPAVDNGEVDFAVSSITITDDRKQSNDFSDPYFVANQLILVQEDSNVEAFEDLADKKVSVQINTTGHEVVKDLLGKTSAKILATETMPLAITEMINGNADASVGDNAVIIHYQANNPDIKVKTVEDDSFEKEYYGLMVKKGNKEILDLLNDGIEKIKENGKLKEITDQDLD</sequence>
<dbReference type="Proteomes" id="UP000321901">
    <property type="component" value="Unassembled WGS sequence"/>
</dbReference>